<evidence type="ECO:0000256" key="10">
    <source>
        <dbReference type="ARBA" id="ARBA00023139"/>
    </source>
</evidence>
<protein>
    <recommendedName>
        <fullName evidence="18">Glutathione S-transferase 3, mitochondrial</fullName>
        <ecNumber evidence="15">4.4.1.20</ecNumber>
    </recommendedName>
    <alternativeName>
        <fullName evidence="19">Glutathione peroxidase MGST3</fullName>
    </alternativeName>
    <alternativeName>
        <fullName evidence="20">LTC4 synthase MGST3</fullName>
    </alternativeName>
</protein>
<dbReference type="GO" id="GO:0004364">
    <property type="term" value="F:glutathione transferase activity"/>
    <property type="evidence" value="ECO:0007669"/>
    <property type="project" value="TreeGrafter"/>
</dbReference>
<reference evidence="22" key="1">
    <citation type="submission" date="2014-05" db="EMBL/GenBank/DDBJ databases">
        <title>The transcriptome of the halophilic microalga Tetraselmis sp. GSL018 isolated from the Great Salt Lake, Utah.</title>
        <authorList>
            <person name="Jinkerson R.E."/>
            <person name="D'Adamo S."/>
            <person name="Posewitz M.C."/>
        </authorList>
    </citation>
    <scope>NUCLEOTIDE SEQUENCE</scope>
    <source>
        <strain evidence="22">GSL018</strain>
    </source>
</reference>
<evidence type="ECO:0000256" key="11">
    <source>
        <dbReference type="ARBA" id="ARBA00023239"/>
    </source>
</evidence>
<dbReference type="PANTHER" id="PTHR10250">
    <property type="entry name" value="MICROSOMAL GLUTATHIONE S-TRANSFERASE"/>
    <property type="match status" value="1"/>
</dbReference>
<comment type="pathway">
    <text evidence="14">Lipid metabolism; arachidonate metabolism.</text>
</comment>
<keyword evidence="7" id="KW-0443">Lipid metabolism</keyword>
<evidence type="ECO:0000256" key="20">
    <source>
        <dbReference type="ARBA" id="ARBA00076908"/>
    </source>
</evidence>
<dbReference type="GO" id="GO:0006691">
    <property type="term" value="P:leukotriene metabolic process"/>
    <property type="evidence" value="ECO:0007669"/>
    <property type="project" value="UniProtKB-ARBA"/>
</dbReference>
<evidence type="ECO:0000256" key="21">
    <source>
        <dbReference type="SAM" id="Phobius"/>
    </source>
</evidence>
<evidence type="ECO:0000256" key="6">
    <source>
        <dbReference type="ARBA" id="ARBA00023002"/>
    </source>
</evidence>
<dbReference type="SUPFAM" id="SSF161084">
    <property type="entry name" value="MAPEG domain-like"/>
    <property type="match status" value="1"/>
</dbReference>
<evidence type="ECO:0000256" key="13">
    <source>
        <dbReference type="ARBA" id="ARBA00037884"/>
    </source>
</evidence>
<keyword evidence="10" id="KW-0564">Palmitate</keyword>
<dbReference type="InterPro" id="IPR023352">
    <property type="entry name" value="MAPEG-like_dom_sf"/>
</dbReference>
<comment type="catalytic activity">
    <reaction evidence="17">
        <text>15-deoxy-Delta(12,14)-prostaglandin J2 + glutathione = 15-deoxy-Delta(12,14)-prostaglandin J2-S-(R)-glutathione</text>
        <dbReference type="Rhea" id="RHEA:75963"/>
        <dbReference type="ChEBI" id="CHEBI:57925"/>
        <dbReference type="ChEBI" id="CHEBI:85236"/>
        <dbReference type="ChEBI" id="CHEBI:194498"/>
    </reaction>
    <physiologicalReaction direction="left-to-right" evidence="17">
        <dbReference type="Rhea" id="RHEA:75964"/>
    </physiologicalReaction>
</comment>
<dbReference type="AlphaFoldDB" id="A0A061SI23"/>
<evidence type="ECO:0000256" key="2">
    <source>
        <dbReference type="ARBA" id="ARBA00022679"/>
    </source>
</evidence>
<evidence type="ECO:0000256" key="17">
    <source>
        <dbReference type="ARBA" id="ARBA00051411"/>
    </source>
</evidence>
<keyword evidence="3 21" id="KW-0812">Transmembrane</keyword>
<evidence type="ECO:0000256" key="5">
    <source>
        <dbReference type="ARBA" id="ARBA00022989"/>
    </source>
</evidence>
<dbReference type="GO" id="GO:0005741">
    <property type="term" value="C:mitochondrial outer membrane"/>
    <property type="evidence" value="ECO:0007669"/>
    <property type="project" value="UniProtKB-SubCell"/>
</dbReference>
<feature type="transmembrane region" description="Helical" evidence="21">
    <location>
        <begin position="12"/>
        <end position="30"/>
    </location>
</feature>
<evidence type="ECO:0000256" key="7">
    <source>
        <dbReference type="ARBA" id="ARBA00023098"/>
    </source>
</evidence>
<evidence type="ECO:0000256" key="9">
    <source>
        <dbReference type="ARBA" id="ARBA00023136"/>
    </source>
</evidence>
<evidence type="ECO:0000256" key="4">
    <source>
        <dbReference type="ARBA" id="ARBA00022787"/>
    </source>
</evidence>
<keyword evidence="4" id="KW-1000">Mitochondrion outer membrane</keyword>
<dbReference type="Pfam" id="PF01124">
    <property type="entry name" value="MAPEG"/>
    <property type="match status" value="1"/>
</dbReference>
<comment type="subcellular location">
    <subcellularLocation>
        <location evidence="1">Mitochondrion outer membrane</location>
        <topology evidence="1">Multi-pass membrane protein</topology>
    </subcellularLocation>
</comment>
<dbReference type="EC" id="4.4.1.20" evidence="15"/>
<dbReference type="Gene3D" id="1.20.120.550">
    <property type="entry name" value="Membrane associated eicosanoid/glutathione metabolism-like domain"/>
    <property type="match status" value="1"/>
</dbReference>
<dbReference type="GO" id="GO:0006629">
    <property type="term" value="P:lipid metabolic process"/>
    <property type="evidence" value="ECO:0007669"/>
    <property type="project" value="UniProtKB-KW"/>
</dbReference>
<evidence type="ECO:0000256" key="14">
    <source>
        <dbReference type="ARBA" id="ARBA00037916"/>
    </source>
</evidence>
<gene>
    <name evidence="22" type="primary">GST</name>
    <name evidence="22" type="ORF">TSPGSL018_117</name>
</gene>
<comment type="catalytic activity">
    <reaction evidence="16">
        <text>leukotriene C4 = leukotriene A4 + glutathione</text>
        <dbReference type="Rhea" id="RHEA:17617"/>
        <dbReference type="ChEBI" id="CHEBI:57463"/>
        <dbReference type="ChEBI" id="CHEBI:57925"/>
        <dbReference type="ChEBI" id="CHEBI:57973"/>
        <dbReference type="EC" id="4.4.1.20"/>
    </reaction>
    <physiologicalReaction direction="right-to-left" evidence="16">
        <dbReference type="Rhea" id="RHEA:17619"/>
    </physiologicalReaction>
</comment>
<dbReference type="FunFam" id="1.20.120.550:FF:000004">
    <property type="entry name" value="Microsomal glutathione S-transferase 3"/>
    <property type="match status" value="1"/>
</dbReference>
<dbReference type="GO" id="GO:0004602">
    <property type="term" value="F:glutathione peroxidase activity"/>
    <property type="evidence" value="ECO:0007669"/>
    <property type="project" value="TreeGrafter"/>
</dbReference>
<keyword evidence="6" id="KW-0560">Oxidoreductase</keyword>
<dbReference type="PANTHER" id="PTHR10250:SF26">
    <property type="entry name" value="GLUTATHIONE S-TRANSFERASE 3, MITOCHONDRIAL"/>
    <property type="match status" value="1"/>
</dbReference>
<name>A0A061SI23_9CHLO</name>
<evidence type="ECO:0000256" key="3">
    <source>
        <dbReference type="ARBA" id="ARBA00022692"/>
    </source>
</evidence>
<keyword evidence="11" id="KW-0456">Lyase</keyword>
<keyword evidence="5 21" id="KW-1133">Transmembrane helix</keyword>
<evidence type="ECO:0000256" key="12">
    <source>
        <dbReference type="ARBA" id="ARBA00023288"/>
    </source>
</evidence>
<evidence type="ECO:0000256" key="1">
    <source>
        <dbReference type="ARBA" id="ARBA00004374"/>
    </source>
</evidence>
<sequence>MQFSIALPPQYGYVFAVLGASFFMNAYLVINVARARKKYGIEYPALYAAPDHKHAFEFNSIQRAHQNTLENYSLVMLLMCICGLIHPVSSAVFGAVWVVGRVVYGYGYAVGGPQGRMAGGLISHVGDFPLFAMCLKIAYGMVMQA</sequence>
<dbReference type="InterPro" id="IPR001129">
    <property type="entry name" value="Membr-assoc_MAPEG"/>
</dbReference>
<keyword evidence="9 21" id="KW-0472">Membrane</keyword>
<feature type="transmembrane region" description="Helical" evidence="21">
    <location>
        <begin position="118"/>
        <end position="139"/>
    </location>
</feature>
<keyword evidence="8" id="KW-0496">Mitochondrion</keyword>
<evidence type="ECO:0000256" key="18">
    <source>
        <dbReference type="ARBA" id="ARBA00069748"/>
    </source>
</evidence>
<evidence type="ECO:0000256" key="16">
    <source>
        <dbReference type="ARBA" id="ARBA00049298"/>
    </source>
</evidence>
<evidence type="ECO:0000256" key="19">
    <source>
        <dbReference type="ARBA" id="ARBA00075145"/>
    </source>
</evidence>
<keyword evidence="2 22" id="KW-0808">Transferase</keyword>
<organism evidence="22">
    <name type="scientific">Tetraselmis sp. GSL018</name>
    <dbReference type="NCBI Taxonomy" id="582737"/>
    <lineage>
        <taxon>Eukaryota</taxon>
        <taxon>Viridiplantae</taxon>
        <taxon>Chlorophyta</taxon>
        <taxon>core chlorophytes</taxon>
        <taxon>Chlorodendrophyceae</taxon>
        <taxon>Chlorodendrales</taxon>
        <taxon>Chlorodendraceae</taxon>
        <taxon>Tetraselmis</taxon>
    </lineage>
</organism>
<accession>A0A061SI23</accession>
<comment type="pathway">
    <text evidence="13">Lipid metabolism; leukotriene C4 biosynthesis.</text>
</comment>
<keyword evidence="12" id="KW-0449">Lipoprotein</keyword>
<dbReference type="GO" id="GO:0005783">
    <property type="term" value="C:endoplasmic reticulum"/>
    <property type="evidence" value="ECO:0007669"/>
    <property type="project" value="TreeGrafter"/>
</dbReference>
<evidence type="ECO:0000256" key="8">
    <source>
        <dbReference type="ARBA" id="ARBA00023128"/>
    </source>
</evidence>
<dbReference type="InterPro" id="IPR050997">
    <property type="entry name" value="MAPEG"/>
</dbReference>
<dbReference type="GO" id="GO:0005635">
    <property type="term" value="C:nuclear envelope"/>
    <property type="evidence" value="ECO:0007669"/>
    <property type="project" value="TreeGrafter"/>
</dbReference>
<proteinExistence type="predicted"/>
<evidence type="ECO:0000256" key="15">
    <source>
        <dbReference type="ARBA" id="ARBA00039056"/>
    </source>
</evidence>
<dbReference type="GO" id="GO:0004464">
    <property type="term" value="F:leukotriene-C4 synthase activity"/>
    <property type="evidence" value="ECO:0007669"/>
    <property type="project" value="UniProtKB-EC"/>
</dbReference>
<feature type="transmembrane region" description="Helical" evidence="21">
    <location>
        <begin position="72"/>
        <end position="98"/>
    </location>
</feature>
<evidence type="ECO:0000313" key="22">
    <source>
        <dbReference type="EMBL" id="JAC84797.1"/>
    </source>
</evidence>
<dbReference type="EMBL" id="GBEZ01000054">
    <property type="protein sequence ID" value="JAC84797.1"/>
    <property type="molecule type" value="Transcribed_RNA"/>
</dbReference>